<keyword evidence="9" id="KW-0176">Collagen</keyword>
<dbReference type="STRING" id="1503925.TH53_03265"/>
<organism evidence="9 10">
    <name type="scientific">Pedobacter lusitanus</name>
    <dbReference type="NCBI Taxonomy" id="1503925"/>
    <lineage>
        <taxon>Bacteria</taxon>
        <taxon>Pseudomonadati</taxon>
        <taxon>Bacteroidota</taxon>
        <taxon>Sphingobacteriia</taxon>
        <taxon>Sphingobacteriales</taxon>
        <taxon>Sphingobacteriaceae</taxon>
        <taxon>Pedobacter</taxon>
    </lineage>
</organism>
<dbReference type="OrthoDB" id="9803050at2"/>
<dbReference type="PROSITE" id="PS52016">
    <property type="entry name" value="TONB_DEPENDENT_REC_3"/>
    <property type="match status" value="1"/>
</dbReference>
<evidence type="ECO:0000259" key="8">
    <source>
        <dbReference type="Pfam" id="PF07715"/>
    </source>
</evidence>
<dbReference type="EMBL" id="JXRA01000013">
    <property type="protein sequence ID" value="KIO78452.1"/>
    <property type="molecule type" value="Genomic_DNA"/>
</dbReference>
<dbReference type="Pfam" id="PF07715">
    <property type="entry name" value="Plug"/>
    <property type="match status" value="1"/>
</dbReference>
<evidence type="ECO:0000256" key="2">
    <source>
        <dbReference type="ARBA" id="ARBA00022448"/>
    </source>
</evidence>
<evidence type="ECO:0000256" key="3">
    <source>
        <dbReference type="ARBA" id="ARBA00022452"/>
    </source>
</evidence>
<keyword evidence="3 7" id="KW-1134">Transmembrane beta strand</keyword>
<dbReference type="AlphaFoldDB" id="A0A0D0GMN6"/>
<comment type="caution">
    <text evidence="9">The sequence shown here is derived from an EMBL/GenBank/DDBJ whole genome shotgun (WGS) entry which is preliminary data.</text>
</comment>
<dbReference type="Gene3D" id="2.40.170.20">
    <property type="entry name" value="TonB-dependent receptor, beta-barrel domain"/>
    <property type="match status" value="1"/>
</dbReference>
<dbReference type="GO" id="GO:0009279">
    <property type="term" value="C:cell outer membrane"/>
    <property type="evidence" value="ECO:0007669"/>
    <property type="project" value="UniProtKB-SubCell"/>
</dbReference>
<evidence type="ECO:0000313" key="10">
    <source>
        <dbReference type="Proteomes" id="UP000032049"/>
    </source>
</evidence>
<evidence type="ECO:0000256" key="1">
    <source>
        <dbReference type="ARBA" id="ARBA00004571"/>
    </source>
</evidence>
<comment type="subcellular location">
    <subcellularLocation>
        <location evidence="1 7">Cell outer membrane</location>
        <topology evidence="1 7">Multi-pass membrane protein</topology>
    </subcellularLocation>
</comment>
<dbReference type="InterPro" id="IPR036942">
    <property type="entry name" value="Beta-barrel_TonB_sf"/>
</dbReference>
<dbReference type="Proteomes" id="UP000032049">
    <property type="component" value="Unassembled WGS sequence"/>
</dbReference>
<dbReference type="Gene3D" id="2.170.130.10">
    <property type="entry name" value="TonB-dependent receptor, plug domain"/>
    <property type="match status" value="1"/>
</dbReference>
<keyword evidence="5 7" id="KW-0472">Membrane</keyword>
<dbReference type="RefSeq" id="WP_041878304.1">
    <property type="nucleotide sequence ID" value="NZ_CP157278.1"/>
</dbReference>
<keyword evidence="2 7" id="KW-0813">Transport</keyword>
<evidence type="ECO:0000256" key="5">
    <source>
        <dbReference type="ARBA" id="ARBA00023136"/>
    </source>
</evidence>
<comment type="similarity">
    <text evidence="7">Belongs to the TonB-dependent receptor family.</text>
</comment>
<dbReference type="Pfam" id="PF13715">
    <property type="entry name" value="CarbopepD_reg_2"/>
    <property type="match status" value="1"/>
</dbReference>
<keyword evidence="4 7" id="KW-0812">Transmembrane</keyword>
<dbReference type="SUPFAM" id="SSF56935">
    <property type="entry name" value="Porins"/>
    <property type="match status" value="1"/>
</dbReference>
<dbReference type="InterPro" id="IPR037066">
    <property type="entry name" value="Plug_dom_sf"/>
</dbReference>
<accession>A0A0D0GMN6</accession>
<dbReference type="InterPro" id="IPR008969">
    <property type="entry name" value="CarboxyPept-like_regulatory"/>
</dbReference>
<sequence length="774" mass="86802">MKIKILCLIPLLIFLTIFKINAQTKYTISGYVKDSRTGEQLIGTTIKVEGAVNLSTSSNEYGFFSLTTPAGSYKLLIGSVGYNIDSRTISLEKNMQLKIALVPQDNNLSEVVISGAARDEHVSSAKMGVEKLSMKEIDRVPVLFGERDLVKVVQLLPGVKSAGEGNSGFFVRGGAADQNLILLDEAVVYNPSHLLGFFSTFNSDAIKDVTLYKGNTPAQYGGRLSSVMDVKMNDGNNQKFSVNGGIGIIASRLTLEGPIVKNKGSFLISARRTYVDAFLKASSDTVIKKSALYFYDLNLKANYQFGENDKVYLSGYLGQDKLGLGGLFGLDWGNKTGTLRWNHQFSPKLFSNTSLIYSDYRYNIDLTNSTSFNGSITSQIKDWNLKEEFSFYPNANNTWKMGLNSAYHTIKPGQYSGDFTLDSQPFTHSWENSAYVNNEWKASDRLKIEYGLRLSAFSVLGGDNNFYNLDASGAIVDTLHYAKGKIVKTYLNLEPRFSAAYQLNTVSSMKVAFARNTQSLHQLSNSATSSPTDKWVATNNIIKPETSDQVSLGYFRNLKDNAYEFSAETYYKVMNNQVDYRDGANIRSNDAIEPQLLFGKGRAYGIELLLRKKTGRLTGWIGYTLSRSEKMIDGINDGEWYAARQDRTHDISIVGMYEVNKKWSLSATFVYYTGNAVSFPSGKYYTDNQVVFLYTKRNAYRMPAYHRLDLSATCKLRERKHFSSELAFGLYNAYGRENAYAITFRDNPDDRSRTQAVQTSLFRFVPSISYNFKF</sequence>
<evidence type="ECO:0000256" key="4">
    <source>
        <dbReference type="ARBA" id="ARBA00022692"/>
    </source>
</evidence>
<dbReference type="InterPro" id="IPR012910">
    <property type="entry name" value="Plug_dom"/>
</dbReference>
<evidence type="ECO:0000256" key="7">
    <source>
        <dbReference type="PROSITE-ProRule" id="PRU01360"/>
    </source>
</evidence>
<proteinExistence type="inferred from homology"/>
<feature type="domain" description="TonB-dependent receptor plug" evidence="8">
    <location>
        <begin position="145"/>
        <end position="223"/>
    </location>
</feature>
<dbReference type="SUPFAM" id="SSF49464">
    <property type="entry name" value="Carboxypeptidase regulatory domain-like"/>
    <property type="match status" value="1"/>
</dbReference>
<evidence type="ECO:0000256" key="6">
    <source>
        <dbReference type="ARBA" id="ARBA00023237"/>
    </source>
</evidence>
<dbReference type="Gene3D" id="2.60.40.1120">
    <property type="entry name" value="Carboxypeptidase-like, regulatory domain"/>
    <property type="match status" value="1"/>
</dbReference>
<reference evidence="9 10" key="1">
    <citation type="submission" date="2015-01" db="EMBL/GenBank/DDBJ databases">
        <title>Draft genome sequence of Pedobacter sp. NL19 isolated from sludge of an effluent treatment pond in an abandoned uranium mine.</title>
        <authorList>
            <person name="Santos T."/>
            <person name="Caetano T."/>
            <person name="Covas C."/>
            <person name="Cruz A."/>
            <person name="Mendo S."/>
        </authorList>
    </citation>
    <scope>NUCLEOTIDE SEQUENCE [LARGE SCALE GENOMIC DNA]</scope>
    <source>
        <strain evidence="9 10">NL19</strain>
    </source>
</reference>
<protein>
    <submittedName>
        <fullName evidence="9">Collagen-binding protein</fullName>
    </submittedName>
</protein>
<keyword evidence="6 7" id="KW-0998">Cell outer membrane</keyword>
<name>A0A0D0GMN6_9SPHI</name>
<evidence type="ECO:0000313" key="9">
    <source>
        <dbReference type="EMBL" id="KIO78452.1"/>
    </source>
</evidence>
<gene>
    <name evidence="9" type="ORF">TH53_03265</name>
</gene>
<keyword evidence="10" id="KW-1185">Reference proteome</keyword>
<dbReference type="InterPro" id="IPR039426">
    <property type="entry name" value="TonB-dep_rcpt-like"/>
</dbReference>